<gene>
    <name evidence="1" type="ORF">GO493_29005</name>
</gene>
<organism evidence="1 2">
    <name type="scientific">Chitinophaga tropicalis</name>
    <dbReference type="NCBI Taxonomy" id="2683588"/>
    <lineage>
        <taxon>Bacteria</taxon>
        <taxon>Pseudomonadati</taxon>
        <taxon>Bacteroidota</taxon>
        <taxon>Chitinophagia</taxon>
        <taxon>Chitinophagales</taxon>
        <taxon>Chitinophagaceae</taxon>
        <taxon>Chitinophaga</taxon>
    </lineage>
</organism>
<comment type="caution">
    <text evidence="1">The sequence shown here is derived from an EMBL/GenBank/DDBJ whole genome shotgun (WGS) entry which is preliminary data.</text>
</comment>
<keyword evidence="2" id="KW-1185">Reference proteome</keyword>
<dbReference type="InterPro" id="IPR027396">
    <property type="entry name" value="DsrEFH-like"/>
</dbReference>
<reference evidence="1 2" key="1">
    <citation type="submission" date="2019-12" db="EMBL/GenBank/DDBJ databases">
        <title>Chitinophaga sp. strain ysch24 (GDMCC 1.1355), whole genome shotgun sequence.</title>
        <authorList>
            <person name="Zhang X."/>
        </authorList>
    </citation>
    <scope>NUCLEOTIDE SEQUENCE [LARGE SCALE GENOMIC DNA]</scope>
    <source>
        <strain evidence="2">ysch24</strain>
    </source>
</reference>
<dbReference type="Proteomes" id="UP000461730">
    <property type="component" value="Unassembled WGS sequence"/>
</dbReference>
<evidence type="ECO:0000313" key="1">
    <source>
        <dbReference type="EMBL" id="MVT12329.1"/>
    </source>
</evidence>
<protein>
    <recommendedName>
        <fullName evidence="3">DsrE/DsrF-like family protein</fullName>
    </recommendedName>
</protein>
<dbReference type="Gene3D" id="3.40.1260.10">
    <property type="entry name" value="DsrEFH-like"/>
    <property type="match status" value="1"/>
</dbReference>
<dbReference type="AlphaFoldDB" id="A0A7K1UD76"/>
<accession>A0A7K1UD76</accession>
<evidence type="ECO:0000313" key="2">
    <source>
        <dbReference type="Proteomes" id="UP000461730"/>
    </source>
</evidence>
<dbReference type="SUPFAM" id="SSF75169">
    <property type="entry name" value="DsrEFH-like"/>
    <property type="match status" value="1"/>
</dbReference>
<dbReference type="EMBL" id="WRXN01000023">
    <property type="protein sequence ID" value="MVT12329.1"/>
    <property type="molecule type" value="Genomic_DNA"/>
</dbReference>
<name>A0A7K1UD76_9BACT</name>
<evidence type="ECO:0008006" key="3">
    <source>
        <dbReference type="Google" id="ProtNLM"/>
    </source>
</evidence>
<dbReference type="PANTHER" id="PTHR37691">
    <property type="entry name" value="BLR3518 PROTEIN"/>
    <property type="match status" value="1"/>
</dbReference>
<dbReference type="RefSeq" id="WP_157309749.1">
    <property type="nucleotide sequence ID" value="NZ_WRXN01000023.1"/>
</dbReference>
<proteinExistence type="predicted"/>
<dbReference type="PANTHER" id="PTHR37691:SF1">
    <property type="entry name" value="BLR3518 PROTEIN"/>
    <property type="match status" value="1"/>
</dbReference>
<sequence length="137" mass="15436">MKKLTLLLLLLSGSIYMYAQKVPYRVIFDLTSKDPANYSAVLRQIKGIKEARPDAQLEVAMYSEGIDMVCKENLAFAKDIEDLINEKKATFKVCAFTLKRKNIDASELLPGVTVVPDAIYEIITRQSEGWGYIKVAQ</sequence>